<evidence type="ECO:0000313" key="2">
    <source>
        <dbReference type="Proteomes" id="UP000008553"/>
    </source>
</evidence>
<organism evidence="1 2">
    <name type="scientific">Plasmodium yoelii yoelii</name>
    <dbReference type="NCBI Taxonomy" id="73239"/>
    <lineage>
        <taxon>Eukaryota</taxon>
        <taxon>Sar</taxon>
        <taxon>Alveolata</taxon>
        <taxon>Apicomplexa</taxon>
        <taxon>Aconoidasida</taxon>
        <taxon>Haemosporida</taxon>
        <taxon>Plasmodiidae</taxon>
        <taxon>Plasmodium</taxon>
        <taxon>Plasmodium (Vinckeia)</taxon>
    </lineage>
</organism>
<accession>Q7RCG5</accession>
<proteinExistence type="predicted"/>
<feature type="non-terminal residue" evidence="1">
    <location>
        <position position="13"/>
    </location>
</feature>
<protein>
    <submittedName>
        <fullName evidence="1">Uncharacterized protein</fullName>
    </submittedName>
</protein>
<gene>
    <name evidence="1" type="ORF">PY05817</name>
</gene>
<keyword evidence="2" id="KW-1185">Reference proteome</keyword>
<dbReference type="Proteomes" id="UP000008553">
    <property type="component" value="Unassembled WGS sequence"/>
</dbReference>
<comment type="caution">
    <text evidence="1">The sequence shown here is derived from an EMBL/GenBank/DDBJ whole genome shotgun (WGS) entry which is preliminary data.</text>
</comment>
<dbReference type="InParanoid" id="Q7RCG5"/>
<dbReference type="PaxDb" id="73239-Q7RCG5"/>
<sequence length="13" mass="1526">MYSQRNIAINMKG</sequence>
<dbReference type="EMBL" id="AABL01001897">
    <property type="protein sequence ID" value="EAA17906.1"/>
    <property type="molecule type" value="Genomic_DNA"/>
</dbReference>
<name>Q7RCG5_PLAYO</name>
<evidence type="ECO:0000313" key="1">
    <source>
        <dbReference type="EMBL" id="EAA17906.1"/>
    </source>
</evidence>
<reference evidence="1 2" key="1">
    <citation type="journal article" date="2002" name="Nature">
        <title>Genome sequence and comparative analysis of the model rodent malaria parasite Plasmodium yoelii yoelii.</title>
        <authorList>
            <person name="Carlton J.M."/>
            <person name="Angiuoli S.V."/>
            <person name="Suh B.B."/>
            <person name="Kooij T.W."/>
            <person name="Pertea M."/>
            <person name="Silva J.C."/>
            <person name="Ermolaeva M.D."/>
            <person name="Allen J.E."/>
            <person name="Selengut J.D."/>
            <person name="Koo H.L."/>
            <person name="Peterson J.D."/>
            <person name="Pop M."/>
            <person name="Kosack D.S."/>
            <person name="Shumway M.F."/>
            <person name="Bidwell S.L."/>
            <person name="Shallom S.J."/>
            <person name="van Aken S.E."/>
            <person name="Riedmuller S.B."/>
            <person name="Feldblyum T.V."/>
            <person name="Cho J.K."/>
            <person name="Quackenbush J."/>
            <person name="Sedegah M."/>
            <person name="Shoaibi A."/>
            <person name="Cummings L.M."/>
            <person name="Florens L."/>
            <person name="Yates J.R."/>
            <person name="Raine J.D."/>
            <person name="Sinden R.E."/>
            <person name="Harris M.A."/>
            <person name="Cunningham D.A."/>
            <person name="Preiser P.R."/>
            <person name="Bergman L.W."/>
            <person name="Vaidya A.B."/>
            <person name="van Lin L.H."/>
            <person name="Janse C.J."/>
            <person name="Waters A.P."/>
            <person name="Smith H.O."/>
            <person name="White O.R."/>
            <person name="Salzberg S.L."/>
            <person name="Venter J.C."/>
            <person name="Fraser C.M."/>
            <person name="Hoffman S.L."/>
            <person name="Gardner M.J."/>
            <person name="Carucci D.J."/>
        </authorList>
    </citation>
    <scope>NUCLEOTIDE SEQUENCE [LARGE SCALE GENOMIC DNA]</scope>
    <source>
        <strain evidence="1 2">17XNL</strain>
    </source>
</reference>